<keyword evidence="13" id="KW-1185">Reference proteome</keyword>
<dbReference type="PANTHER" id="PTHR24249:SF372">
    <property type="entry name" value="G-PROTEIN COUPLED RECEPTORS FAMILY 1 PROFILE DOMAIN-CONTAINING PROTEIN"/>
    <property type="match status" value="1"/>
</dbReference>
<evidence type="ECO:0000256" key="6">
    <source>
        <dbReference type="ARBA" id="ARBA00023136"/>
    </source>
</evidence>
<feature type="transmembrane region" description="Helical" evidence="10">
    <location>
        <begin position="47"/>
        <end position="67"/>
    </location>
</feature>
<keyword evidence="8" id="KW-0807">Transducer</keyword>
<accession>A0A9W9YC89</accession>
<name>A0A9W9YC89_9CNID</name>
<evidence type="ECO:0000256" key="4">
    <source>
        <dbReference type="ARBA" id="ARBA00022989"/>
    </source>
</evidence>
<feature type="region of interest" description="Disordered" evidence="9">
    <location>
        <begin position="193"/>
        <end position="214"/>
    </location>
</feature>
<keyword evidence="2" id="KW-1003">Cell membrane</keyword>
<feature type="transmembrane region" description="Helical" evidence="10">
    <location>
        <begin position="109"/>
        <end position="129"/>
    </location>
</feature>
<evidence type="ECO:0000256" key="8">
    <source>
        <dbReference type="ARBA" id="ARBA00023224"/>
    </source>
</evidence>
<evidence type="ECO:0000256" key="10">
    <source>
        <dbReference type="SAM" id="Phobius"/>
    </source>
</evidence>
<keyword evidence="6 10" id="KW-0472">Membrane</keyword>
<dbReference type="EMBL" id="MU827786">
    <property type="protein sequence ID" value="KAJ7333575.1"/>
    <property type="molecule type" value="Genomic_DNA"/>
</dbReference>
<dbReference type="PANTHER" id="PTHR24249">
    <property type="entry name" value="HISTAMINE RECEPTOR-RELATED G-PROTEIN COUPLED RECEPTOR"/>
    <property type="match status" value="1"/>
</dbReference>
<evidence type="ECO:0000256" key="3">
    <source>
        <dbReference type="ARBA" id="ARBA00022692"/>
    </source>
</evidence>
<evidence type="ECO:0000259" key="11">
    <source>
        <dbReference type="PROSITE" id="PS50262"/>
    </source>
</evidence>
<evidence type="ECO:0000313" key="13">
    <source>
        <dbReference type="Proteomes" id="UP001163046"/>
    </source>
</evidence>
<keyword evidence="5" id="KW-0297">G-protein coupled receptor</keyword>
<evidence type="ECO:0000256" key="5">
    <source>
        <dbReference type="ARBA" id="ARBA00023040"/>
    </source>
</evidence>
<dbReference type="InterPro" id="IPR050569">
    <property type="entry name" value="TAAR"/>
</dbReference>
<reference evidence="12" key="1">
    <citation type="submission" date="2023-01" db="EMBL/GenBank/DDBJ databases">
        <title>Genome assembly of the deep-sea coral Lophelia pertusa.</title>
        <authorList>
            <person name="Herrera S."/>
            <person name="Cordes E."/>
        </authorList>
    </citation>
    <scope>NUCLEOTIDE SEQUENCE</scope>
    <source>
        <strain evidence="12">USNM1676648</strain>
        <tissue evidence="12">Polyp</tissue>
    </source>
</reference>
<keyword evidence="3 10" id="KW-0812">Transmembrane</keyword>
<keyword evidence="7 12" id="KW-0675">Receptor</keyword>
<keyword evidence="4 10" id="KW-1133">Transmembrane helix</keyword>
<feature type="transmembrane region" description="Helical" evidence="10">
    <location>
        <begin position="7"/>
        <end position="27"/>
    </location>
</feature>
<evidence type="ECO:0000256" key="7">
    <source>
        <dbReference type="ARBA" id="ARBA00023170"/>
    </source>
</evidence>
<dbReference type="Proteomes" id="UP001163046">
    <property type="component" value="Unassembled WGS sequence"/>
</dbReference>
<organism evidence="12 13">
    <name type="scientific">Desmophyllum pertusum</name>
    <dbReference type="NCBI Taxonomy" id="174260"/>
    <lineage>
        <taxon>Eukaryota</taxon>
        <taxon>Metazoa</taxon>
        <taxon>Cnidaria</taxon>
        <taxon>Anthozoa</taxon>
        <taxon>Hexacorallia</taxon>
        <taxon>Scleractinia</taxon>
        <taxon>Caryophylliina</taxon>
        <taxon>Caryophylliidae</taxon>
        <taxon>Desmophyllum</taxon>
    </lineage>
</organism>
<proteinExistence type="predicted"/>
<evidence type="ECO:0000256" key="1">
    <source>
        <dbReference type="ARBA" id="ARBA00004651"/>
    </source>
</evidence>
<dbReference type="InterPro" id="IPR000276">
    <property type="entry name" value="GPCR_Rhodpsn"/>
</dbReference>
<feature type="transmembrane region" description="Helical" evidence="10">
    <location>
        <begin position="141"/>
        <end position="164"/>
    </location>
</feature>
<evidence type="ECO:0000256" key="9">
    <source>
        <dbReference type="SAM" id="MobiDB-lite"/>
    </source>
</evidence>
<dbReference type="SUPFAM" id="SSF81321">
    <property type="entry name" value="Family A G protein-coupled receptor-like"/>
    <property type="match status" value="1"/>
</dbReference>
<dbReference type="Pfam" id="PF00001">
    <property type="entry name" value="7tm_1"/>
    <property type="match status" value="1"/>
</dbReference>
<protein>
    <submittedName>
        <fullName evidence="12">Trace amine-associated receptor 9</fullName>
    </submittedName>
</protein>
<evidence type="ECO:0000313" key="12">
    <source>
        <dbReference type="EMBL" id="KAJ7333575.1"/>
    </source>
</evidence>
<dbReference type="InterPro" id="IPR017452">
    <property type="entry name" value="GPCR_Rhodpsn_7TM"/>
</dbReference>
<dbReference type="PROSITE" id="PS50262">
    <property type="entry name" value="G_PROTEIN_RECEP_F1_2"/>
    <property type="match status" value="1"/>
</dbReference>
<comment type="subcellular location">
    <subcellularLocation>
        <location evidence="1">Cell membrane</location>
        <topology evidence="1">Multi-pass membrane protein</topology>
    </subcellularLocation>
</comment>
<dbReference type="GO" id="GO:0004930">
    <property type="term" value="F:G protein-coupled receptor activity"/>
    <property type="evidence" value="ECO:0007669"/>
    <property type="project" value="UniProtKB-KW"/>
</dbReference>
<gene>
    <name evidence="12" type="primary">TAAR9</name>
    <name evidence="12" type="ORF">OS493_017117</name>
</gene>
<comment type="caution">
    <text evidence="12">The sequence shown here is derived from an EMBL/GenBank/DDBJ whole genome shotgun (WGS) entry which is preliminary data.</text>
</comment>
<evidence type="ECO:0000256" key="2">
    <source>
        <dbReference type="ARBA" id="ARBA00022475"/>
    </source>
</evidence>
<dbReference type="Gene3D" id="1.20.1070.10">
    <property type="entry name" value="Rhodopsin 7-helix transmembrane proteins"/>
    <property type="match status" value="1"/>
</dbReference>
<dbReference type="PRINTS" id="PR00237">
    <property type="entry name" value="GPCRRHODOPSN"/>
</dbReference>
<dbReference type="GO" id="GO:0005886">
    <property type="term" value="C:plasma membrane"/>
    <property type="evidence" value="ECO:0007669"/>
    <property type="project" value="UniProtKB-SubCell"/>
</dbReference>
<sequence length="214" mass="24744">MTSKLAVGVISLSWILPGILTFAWIFWLEAPINIQDTADKVYTLIQIFLVSFLPSIILVYAYTRILFVAMKQWRRSAEHISQLRFNQEERESKRTQSQRRRERSSTVKVLGVVITFFVLCWIPSLYRAICGTFLQCTVSAFVVQISRLLILLNSGMNFAVYAFLKKDIRTELCRTCRRAGGRSRKSFLLMERSSRASNDSNRSSTRKSEVVRKL</sequence>
<dbReference type="OrthoDB" id="5976768at2759"/>
<feature type="domain" description="G-protein coupled receptors family 1 profile" evidence="11">
    <location>
        <begin position="1"/>
        <end position="161"/>
    </location>
</feature>
<dbReference type="AlphaFoldDB" id="A0A9W9YC89"/>
<dbReference type="CDD" id="cd00637">
    <property type="entry name" value="7tm_classA_rhodopsin-like"/>
    <property type="match status" value="1"/>
</dbReference>